<protein>
    <submittedName>
        <fullName evidence="1">Uncharacterized protein</fullName>
    </submittedName>
</protein>
<keyword evidence="2" id="KW-1185">Reference proteome</keyword>
<dbReference type="Proteomes" id="UP000198915">
    <property type="component" value="Unassembled WGS sequence"/>
</dbReference>
<dbReference type="EMBL" id="FORT01000029">
    <property type="protein sequence ID" value="SFL01469.1"/>
    <property type="molecule type" value="Genomic_DNA"/>
</dbReference>
<dbReference type="RefSeq" id="WP_092277433.1">
    <property type="nucleotide sequence ID" value="NZ_BJOE01000047.1"/>
</dbReference>
<accession>A0A1I4E8G9</accession>
<organism evidence="1 2">
    <name type="scientific">Brevibacillus centrosporus</name>
    <dbReference type="NCBI Taxonomy" id="54910"/>
    <lineage>
        <taxon>Bacteria</taxon>
        <taxon>Bacillati</taxon>
        <taxon>Bacillota</taxon>
        <taxon>Bacilli</taxon>
        <taxon>Bacillales</taxon>
        <taxon>Paenibacillaceae</taxon>
        <taxon>Brevibacillus</taxon>
    </lineage>
</organism>
<dbReference type="STRING" id="1884381.SAMN05518846_12940"/>
<evidence type="ECO:0000313" key="1">
    <source>
        <dbReference type="EMBL" id="SFL01469.1"/>
    </source>
</evidence>
<name>A0A1I4E8G9_9BACL</name>
<dbReference type="GeneID" id="301128222"/>
<dbReference type="AlphaFoldDB" id="A0A1I4E8G9"/>
<reference evidence="2" key="1">
    <citation type="submission" date="2016-10" db="EMBL/GenBank/DDBJ databases">
        <authorList>
            <person name="Varghese N."/>
            <person name="Submissions S."/>
        </authorList>
    </citation>
    <scope>NUCLEOTIDE SEQUENCE [LARGE SCALE GENOMIC DNA]</scope>
    <source>
        <strain evidence="2">OK042</strain>
    </source>
</reference>
<evidence type="ECO:0000313" key="2">
    <source>
        <dbReference type="Proteomes" id="UP000198915"/>
    </source>
</evidence>
<sequence length="93" mass="10626">MATVEAHQPRSAATVEQLLGRTVRYQKHKPGRHLSVERLPKESFQIETIHRFGSRVVLNDGLIVMEDAPTVMERRGRIGLLLKTGEELYFTVE</sequence>
<gene>
    <name evidence="1" type="ORF">SAMN05518846_12940</name>
</gene>
<proteinExistence type="predicted"/>